<sequence length="155" mass="16831">MKRSAISPSTISPYMLFTSGPFDSLFHYTLHCTQIRRGASGDEIPIALGPQRVYRVCKGRLRYSLTLVKALRHWYSPGGGVDLETAAGIHPPLAGITGVDEVLDRQQAEAPVTGTRADNSLNANMLALIRGVAGMTLKSSRAKMRDSVTGDDETW</sequence>
<proteinExistence type="predicted"/>
<protein>
    <submittedName>
        <fullName evidence="1">Uncharacterized protein</fullName>
    </submittedName>
</protein>
<keyword evidence="2" id="KW-1185">Reference proteome</keyword>
<accession>A0ACB6QEN2</accession>
<evidence type="ECO:0000313" key="2">
    <source>
        <dbReference type="Proteomes" id="UP000799755"/>
    </source>
</evidence>
<organism evidence="1 2">
    <name type="scientific">Lindgomyces ingoldianus</name>
    <dbReference type="NCBI Taxonomy" id="673940"/>
    <lineage>
        <taxon>Eukaryota</taxon>
        <taxon>Fungi</taxon>
        <taxon>Dikarya</taxon>
        <taxon>Ascomycota</taxon>
        <taxon>Pezizomycotina</taxon>
        <taxon>Dothideomycetes</taxon>
        <taxon>Pleosporomycetidae</taxon>
        <taxon>Pleosporales</taxon>
        <taxon>Lindgomycetaceae</taxon>
        <taxon>Lindgomyces</taxon>
    </lineage>
</organism>
<name>A0ACB6QEN2_9PLEO</name>
<evidence type="ECO:0000313" key="1">
    <source>
        <dbReference type="EMBL" id="KAF2465376.1"/>
    </source>
</evidence>
<comment type="caution">
    <text evidence="1">The sequence shown here is derived from an EMBL/GenBank/DDBJ whole genome shotgun (WGS) entry which is preliminary data.</text>
</comment>
<gene>
    <name evidence="1" type="ORF">BDR25DRAFT_318614</name>
</gene>
<reference evidence="1" key="1">
    <citation type="journal article" date="2020" name="Stud. Mycol.">
        <title>101 Dothideomycetes genomes: a test case for predicting lifestyles and emergence of pathogens.</title>
        <authorList>
            <person name="Haridas S."/>
            <person name="Albert R."/>
            <person name="Binder M."/>
            <person name="Bloem J."/>
            <person name="Labutti K."/>
            <person name="Salamov A."/>
            <person name="Andreopoulos B."/>
            <person name="Baker S."/>
            <person name="Barry K."/>
            <person name="Bills G."/>
            <person name="Bluhm B."/>
            <person name="Cannon C."/>
            <person name="Castanera R."/>
            <person name="Culley D."/>
            <person name="Daum C."/>
            <person name="Ezra D."/>
            <person name="Gonzalez J."/>
            <person name="Henrissat B."/>
            <person name="Kuo A."/>
            <person name="Liang C."/>
            <person name="Lipzen A."/>
            <person name="Lutzoni F."/>
            <person name="Magnuson J."/>
            <person name="Mondo S."/>
            <person name="Nolan M."/>
            <person name="Ohm R."/>
            <person name="Pangilinan J."/>
            <person name="Park H.-J."/>
            <person name="Ramirez L."/>
            <person name="Alfaro M."/>
            <person name="Sun H."/>
            <person name="Tritt A."/>
            <person name="Yoshinaga Y."/>
            <person name="Zwiers L.-H."/>
            <person name="Turgeon B."/>
            <person name="Goodwin S."/>
            <person name="Spatafora J."/>
            <person name="Crous P."/>
            <person name="Grigoriev I."/>
        </authorList>
    </citation>
    <scope>NUCLEOTIDE SEQUENCE</scope>
    <source>
        <strain evidence="1">ATCC 200398</strain>
    </source>
</reference>
<dbReference type="EMBL" id="MU003530">
    <property type="protein sequence ID" value="KAF2465376.1"/>
    <property type="molecule type" value="Genomic_DNA"/>
</dbReference>
<dbReference type="Proteomes" id="UP000799755">
    <property type="component" value="Unassembled WGS sequence"/>
</dbReference>